<gene>
    <name evidence="2" type="ORF">HG15A2_13820</name>
</gene>
<dbReference type="EMBL" id="CP036263">
    <property type="protein sequence ID" value="QDS98110.1"/>
    <property type="molecule type" value="Genomic_DNA"/>
</dbReference>
<dbReference type="KEGG" id="amob:HG15A2_13820"/>
<sequence>MREDAGPSEAHEFLHEVLISPQLRWLGRAYDTMSTNSNHPNRKRSVFVAVAVAGSILGVSYIGIVRDSAPLILVGIVSICLSIVWFLGWLRGGARSGKAWLVAGAVYIAFMILKSYFAFFSH</sequence>
<dbReference type="AlphaFoldDB" id="A0A517MT95"/>
<feature type="transmembrane region" description="Helical" evidence="1">
    <location>
        <begin position="99"/>
        <end position="119"/>
    </location>
</feature>
<feature type="transmembrane region" description="Helical" evidence="1">
    <location>
        <begin position="46"/>
        <end position="65"/>
    </location>
</feature>
<feature type="transmembrane region" description="Helical" evidence="1">
    <location>
        <begin position="71"/>
        <end position="90"/>
    </location>
</feature>
<proteinExistence type="predicted"/>
<organism evidence="2 3">
    <name type="scientific">Adhaeretor mobilis</name>
    <dbReference type="NCBI Taxonomy" id="1930276"/>
    <lineage>
        <taxon>Bacteria</taxon>
        <taxon>Pseudomonadati</taxon>
        <taxon>Planctomycetota</taxon>
        <taxon>Planctomycetia</taxon>
        <taxon>Pirellulales</taxon>
        <taxon>Lacipirellulaceae</taxon>
        <taxon>Adhaeretor</taxon>
    </lineage>
</organism>
<keyword evidence="1" id="KW-0812">Transmembrane</keyword>
<evidence type="ECO:0000256" key="1">
    <source>
        <dbReference type="SAM" id="Phobius"/>
    </source>
</evidence>
<keyword evidence="1" id="KW-0472">Membrane</keyword>
<keyword evidence="3" id="KW-1185">Reference proteome</keyword>
<accession>A0A517MT95</accession>
<keyword evidence="1" id="KW-1133">Transmembrane helix</keyword>
<evidence type="ECO:0000313" key="3">
    <source>
        <dbReference type="Proteomes" id="UP000319852"/>
    </source>
</evidence>
<name>A0A517MT95_9BACT</name>
<reference evidence="2 3" key="1">
    <citation type="submission" date="2019-02" db="EMBL/GenBank/DDBJ databases">
        <title>Deep-cultivation of Planctomycetes and their phenomic and genomic characterization uncovers novel biology.</title>
        <authorList>
            <person name="Wiegand S."/>
            <person name="Jogler M."/>
            <person name="Boedeker C."/>
            <person name="Pinto D."/>
            <person name="Vollmers J."/>
            <person name="Rivas-Marin E."/>
            <person name="Kohn T."/>
            <person name="Peeters S.H."/>
            <person name="Heuer A."/>
            <person name="Rast P."/>
            <person name="Oberbeckmann S."/>
            <person name="Bunk B."/>
            <person name="Jeske O."/>
            <person name="Meyerdierks A."/>
            <person name="Storesund J.E."/>
            <person name="Kallscheuer N."/>
            <person name="Luecker S."/>
            <person name="Lage O.M."/>
            <person name="Pohl T."/>
            <person name="Merkel B.J."/>
            <person name="Hornburger P."/>
            <person name="Mueller R.-W."/>
            <person name="Bruemmer F."/>
            <person name="Labrenz M."/>
            <person name="Spormann A.M."/>
            <person name="Op den Camp H."/>
            <person name="Overmann J."/>
            <person name="Amann R."/>
            <person name="Jetten M.S.M."/>
            <person name="Mascher T."/>
            <person name="Medema M.H."/>
            <person name="Devos D.P."/>
            <person name="Kaster A.-K."/>
            <person name="Ovreas L."/>
            <person name="Rohde M."/>
            <person name="Galperin M.Y."/>
            <person name="Jogler C."/>
        </authorList>
    </citation>
    <scope>NUCLEOTIDE SEQUENCE [LARGE SCALE GENOMIC DNA]</scope>
    <source>
        <strain evidence="2 3">HG15A2</strain>
    </source>
</reference>
<protein>
    <submittedName>
        <fullName evidence="2">Uncharacterized protein</fullName>
    </submittedName>
</protein>
<dbReference type="Proteomes" id="UP000319852">
    <property type="component" value="Chromosome"/>
</dbReference>
<evidence type="ECO:0000313" key="2">
    <source>
        <dbReference type="EMBL" id="QDS98110.1"/>
    </source>
</evidence>